<dbReference type="InterPro" id="IPR018672">
    <property type="entry name" value="DUF2140"/>
</dbReference>
<evidence type="ECO:0008006" key="4">
    <source>
        <dbReference type="Google" id="ProtNLM"/>
    </source>
</evidence>
<dbReference type="AlphaFoldDB" id="S0KTA5"/>
<dbReference type="PATRIC" id="fig|1121865.3.peg.267"/>
<reference evidence="2 3" key="1">
    <citation type="submission" date="2013-03" db="EMBL/GenBank/DDBJ databases">
        <title>The Genome Sequence of Enterococcus columbae ATCC_51263 (PacBio/Illumina hybrid assembly).</title>
        <authorList>
            <consortium name="The Broad Institute Genomics Platform"/>
            <consortium name="The Broad Institute Genome Sequencing Center for Infectious Disease"/>
            <person name="Earl A."/>
            <person name="Russ C."/>
            <person name="Gilmore M."/>
            <person name="Surin D."/>
            <person name="Walker B."/>
            <person name="Young S."/>
            <person name="Zeng Q."/>
            <person name="Gargeya S."/>
            <person name="Fitzgerald M."/>
            <person name="Haas B."/>
            <person name="Abouelleil A."/>
            <person name="Allen A.W."/>
            <person name="Alvarado L."/>
            <person name="Arachchi H.M."/>
            <person name="Berlin A.M."/>
            <person name="Chapman S.B."/>
            <person name="Gainer-Dewar J."/>
            <person name="Goldberg J."/>
            <person name="Griggs A."/>
            <person name="Gujja S."/>
            <person name="Hansen M."/>
            <person name="Howarth C."/>
            <person name="Imamovic A."/>
            <person name="Ireland A."/>
            <person name="Larimer J."/>
            <person name="McCowan C."/>
            <person name="Murphy C."/>
            <person name="Pearson M."/>
            <person name="Poon T.W."/>
            <person name="Priest M."/>
            <person name="Roberts A."/>
            <person name="Saif S."/>
            <person name="Shea T."/>
            <person name="Sisk P."/>
            <person name="Sykes S."/>
            <person name="Wortman J."/>
            <person name="Nusbaum C."/>
            <person name="Birren B."/>
        </authorList>
    </citation>
    <scope>NUCLEOTIDE SEQUENCE [LARGE SCALE GENOMIC DNA]</scope>
    <source>
        <strain evidence="2 3">ATCC 51263</strain>
    </source>
</reference>
<proteinExistence type="predicted"/>
<gene>
    <name evidence="2" type="ORF">I568_00873</name>
</gene>
<dbReference type="RefSeq" id="WP_016182440.1">
    <property type="nucleotide sequence ID" value="NZ_JXKI01000002.1"/>
</dbReference>
<organism evidence="2 3">
    <name type="scientific">Enterococcus columbae DSM 7374 = ATCC 51263</name>
    <dbReference type="NCBI Taxonomy" id="1121865"/>
    <lineage>
        <taxon>Bacteria</taxon>
        <taxon>Bacillati</taxon>
        <taxon>Bacillota</taxon>
        <taxon>Bacilli</taxon>
        <taxon>Lactobacillales</taxon>
        <taxon>Enterococcaceae</taxon>
        <taxon>Enterococcus</taxon>
    </lineage>
</organism>
<protein>
    <recommendedName>
        <fullName evidence="4">YfaA</fullName>
    </recommendedName>
</protein>
<accession>S0KTA5</accession>
<dbReference type="Pfam" id="PF09911">
    <property type="entry name" value="DUF2140"/>
    <property type="match status" value="1"/>
</dbReference>
<dbReference type="eggNOG" id="COG4698">
    <property type="taxonomic scope" value="Bacteria"/>
</dbReference>
<dbReference type="EMBL" id="ASWJ01000004">
    <property type="protein sequence ID" value="EOW84378.1"/>
    <property type="molecule type" value="Genomic_DNA"/>
</dbReference>
<dbReference type="OrthoDB" id="2241695at2"/>
<feature type="transmembrane region" description="Helical" evidence="1">
    <location>
        <begin position="20"/>
        <end position="40"/>
    </location>
</feature>
<comment type="caution">
    <text evidence="2">The sequence shown here is derived from an EMBL/GenBank/DDBJ whole genome shotgun (WGS) entry which is preliminary data.</text>
</comment>
<keyword evidence="3" id="KW-1185">Reference proteome</keyword>
<keyword evidence="1" id="KW-0812">Transmembrane</keyword>
<keyword evidence="1" id="KW-0472">Membrane</keyword>
<dbReference type="STRING" id="1121865.OMW_00275"/>
<name>S0KTA5_9ENTE</name>
<dbReference type="Proteomes" id="UP000014113">
    <property type="component" value="Unassembled WGS sequence"/>
</dbReference>
<sequence>MNNNKIEFRKQKKQPNYWKWAFLTLVALLIALAMVVFVRMNEPRESQETLSALTASKKQSTAAVFTINTTKKEVNTLIDDYLKDLNKKTPINYSFVLEKQALLTGKFEVLGFPLTFYLYFDPYVMEDGNIQLRAKSLSIGSLGVPIKEVMKMIKRSYHLPSWITIQPEDQYILLHLDKLKLTGQLKLRAKTIDLVNDQLQLEVYMSKTN</sequence>
<evidence type="ECO:0000313" key="2">
    <source>
        <dbReference type="EMBL" id="EOW84378.1"/>
    </source>
</evidence>
<evidence type="ECO:0000313" key="3">
    <source>
        <dbReference type="Proteomes" id="UP000014113"/>
    </source>
</evidence>
<keyword evidence="1" id="KW-1133">Transmembrane helix</keyword>
<evidence type="ECO:0000256" key="1">
    <source>
        <dbReference type="SAM" id="Phobius"/>
    </source>
</evidence>